<evidence type="ECO:0000259" key="4">
    <source>
        <dbReference type="SMART" id="SM00385"/>
    </source>
</evidence>
<keyword evidence="3" id="KW-0195">Cyclin</keyword>
<dbReference type="PANTHER" id="PTHR10177">
    <property type="entry name" value="CYCLINS"/>
    <property type="match status" value="1"/>
</dbReference>
<dbReference type="InterPro" id="IPR036915">
    <property type="entry name" value="Cyclin-like_sf"/>
</dbReference>
<dbReference type="Pfam" id="PF00134">
    <property type="entry name" value="Cyclin_N"/>
    <property type="match status" value="1"/>
</dbReference>
<proteinExistence type="inferred from homology"/>
<evidence type="ECO:0000256" key="2">
    <source>
        <dbReference type="ARBA" id="ARBA00023306"/>
    </source>
</evidence>
<evidence type="ECO:0000256" key="1">
    <source>
        <dbReference type="ARBA" id="ARBA00022618"/>
    </source>
</evidence>
<protein>
    <recommendedName>
        <fullName evidence="4">Cyclin-like domain-containing protein</fullName>
    </recommendedName>
</protein>
<reference evidence="5" key="2">
    <citation type="submission" date="2020-08" db="EMBL/GenBank/DDBJ databases">
        <title>Plant Genome Project.</title>
        <authorList>
            <person name="Zhang R.-G."/>
        </authorList>
    </citation>
    <scope>NUCLEOTIDE SEQUENCE</scope>
    <source>
        <strain evidence="5">Huo1</strain>
        <tissue evidence="5">Leaf</tissue>
    </source>
</reference>
<gene>
    <name evidence="5" type="ORF">SASPL_153821</name>
</gene>
<name>A0A8X8VYZ0_SALSN</name>
<organism evidence="5">
    <name type="scientific">Salvia splendens</name>
    <name type="common">Scarlet sage</name>
    <dbReference type="NCBI Taxonomy" id="180675"/>
    <lineage>
        <taxon>Eukaryota</taxon>
        <taxon>Viridiplantae</taxon>
        <taxon>Streptophyta</taxon>
        <taxon>Embryophyta</taxon>
        <taxon>Tracheophyta</taxon>
        <taxon>Spermatophyta</taxon>
        <taxon>Magnoliopsida</taxon>
        <taxon>eudicotyledons</taxon>
        <taxon>Gunneridae</taxon>
        <taxon>Pentapetalae</taxon>
        <taxon>asterids</taxon>
        <taxon>lamiids</taxon>
        <taxon>Lamiales</taxon>
        <taxon>Lamiaceae</taxon>
        <taxon>Nepetoideae</taxon>
        <taxon>Mentheae</taxon>
        <taxon>Salviinae</taxon>
        <taxon>Salvia</taxon>
        <taxon>Salvia subgen. Calosphace</taxon>
        <taxon>core Calosphace</taxon>
    </lineage>
</organism>
<keyword evidence="6" id="KW-1185">Reference proteome</keyword>
<feature type="domain" description="Cyclin-like" evidence="4">
    <location>
        <begin position="61"/>
        <end position="149"/>
    </location>
</feature>
<keyword evidence="1" id="KW-0132">Cell division</keyword>
<dbReference type="SUPFAM" id="SSF47954">
    <property type="entry name" value="Cyclin-like"/>
    <property type="match status" value="1"/>
</dbReference>
<dbReference type="GO" id="GO:0051301">
    <property type="term" value="P:cell division"/>
    <property type="evidence" value="ECO:0007669"/>
    <property type="project" value="UniProtKB-KW"/>
</dbReference>
<evidence type="ECO:0000256" key="3">
    <source>
        <dbReference type="RuleBase" id="RU000383"/>
    </source>
</evidence>
<dbReference type="SMART" id="SM00385">
    <property type="entry name" value="CYCLIN"/>
    <property type="match status" value="1"/>
</dbReference>
<dbReference type="OrthoDB" id="306099at2759"/>
<evidence type="ECO:0000313" key="5">
    <source>
        <dbReference type="EMBL" id="KAG6384997.1"/>
    </source>
</evidence>
<accession>A0A8X8VYZ0</accession>
<dbReference type="EMBL" id="PNBA02000022">
    <property type="protein sequence ID" value="KAG6384997.1"/>
    <property type="molecule type" value="Genomic_DNA"/>
</dbReference>
<dbReference type="InterPro" id="IPR006671">
    <property type="entry name" value="Cyclin_N"/>
</dbReference>
<keyword evidence="2" id="KW-0131">Cell cycle</keyword>
<sequence>MDSGSSPPREEDDGFCSISASDRQYIETLLQTEPSVESEADADSVLTDAWWFESERKDIIKWILRKRVEFEYSEHTAYLSALYFDRFLARYEISDVEQRVMLRILSIACLSLAAKTEEIEAMPLGEHVGEKNYLFHLNSIKKVELKVLVALAHGHPFHLLQLFRRRI</sequence>
<evidence type="ECO:0000313" key="6">
    <source>
        <dbReference type="Proteomes" id="UP000298416"/>
    </source>
</evidence>
<comment type="caution">
    <text evidence="5">The sequence shown here is derived from an EMBL/GenBank/DDBJ whole genome shotgun (WGS) entry which is preliminary data.</text>
</comment>
<dbReference type="Gene3D" id="1.10.472.10">
    <property type="entry name" value="Cyclin-like"/>
    <property type="match status" value="1"/>
</dbReference>
<reference evidence="5" key="1">
    <citation type="submission" date="2018-01" db="EMBL/GenBank/DDBJ databases">
        <authorList>
            <person name="Mao J.F."/>
        </authorList>
    </citation>
    <scope>NUCLEOTIDE SEQUENCE</scope>
    <source>
        <strain evidence="5">Huo1</strain>
        <tissue evidence="5">Leaf</tissue>
    </source>
</reference>
<dbReference type="InterPro" id="IPR039361">
    <property type="entry name" value="Cyclin"/>
</dbReference>
<dbReference type="Proteomes" id="UP000298416">
    <property type="component" value="Unassembled WGS sequence"/>
</dbReference>
<dbReference type="AlphaFoldDB" id="A0A8X8VYZ0"/>
<dbReference type="InterPro" id="IPR013763">
    <property type="entry name" value="Cyclin-like_dom"/>
</dbReference>
<comment type="similarity">
    <text evidence="3">Belongs to the cyclin family.</text>
</comment>